<proteinExistence type="inferred from homology"/>
<organism evidence="9">
    <name type="scientific">Drosophila grimshawi</name>
    <name type="common">Hawaiian fruit fly</name>
    <name type="synonym">Idiomyia grimshawi</name>
    <dbReference type="NCBI Taxonomy" id="7222"/>
    <lineage>
        <taxon>Eukaryota</taxon>
        <taxon>Metazoa</taxon>
        <taxon>Ecdysozoa</taxon>
        <taxon>Arthropoda</taxon>
        <taxon>Hexapoda</taxon>
        <taxon>Insecta</taxon>
        <taxon>Pterygota</taxon>
        <taxon>Neoptera</taxon>
        <taxon>Endopterygota</taxon>
        <taxon>Diptera</taxon>
        <taxon>Brachycera</taxon>
        <taxon>Muscomorpha</taxon>
        <taxon>Ephydroidea</taxon>
        <taxon>Drosophilidae</taxon>
        <taxon>Drosophila</taxon>
        <taxon>Hawaiian Drosophila</taxon>
    </lineage>
</organism>
<dbReference type="SUPFAM" id="SSF55418">
    <property type="entry name" value="eIF4e-like"/>
    <property type="match status" value="1"/>
</dbReference>
<comment type="similarity">
    <text evidence="1 7">Belongs to the eukaryotic initiation factor 4E family.</text>
</comment>
<sequence>MASAQAETLETTVFKPNTFPDSRLVQSAHDESNNNEPVTVPEYENEQVYKIAYKHPLEHVWTLWYLENDRNKHWQDMLNEITQIDSIETFWGLYYTIKTPSELKAGSDYYLFKHGIQPMWEDAANIKGGRWLFTVGKSAKYAIDRIWLDILLMMVGESFEYASEICGAVVNIRARSNKISVWTANGSNESAVLEIGFKLKALLRLQSHNLQYQLHSDALSKINSAVKSVYSL</sequence>
<evidence type="ECO:0000256" key="6">
    <source>
        <dbReference type="ARBA" id="ARBA00032656"/>
    </source>
</evidence>
<evidence type="ECO:0000256" key="3">
    <source>
        <dbReference type="ARBA" id="ARBA00022845"/>
    </source>
</evidence>
<keyword evidence="4 7" id="KW-0694">RNA-binding</keyword>
<evidence type="ECO:0000256" key="2">
    <source>
        <dbReference type="ARBA" id="ARBA00022540"/>
    </source>
</evidence>
<evidence type="ECO:0000256" key="5">
    <source>
        <dbReference type="ARBA" id="ARBA00022917"/>
    </source>
</evidence>
<dbReference type="Pfam" id="PF01652">
    <property type="entry name" value="IF4E"/>
    <property type="match status" value="1"/>
</dbReference>
<dbReference type="OMA" id="EIYQVEY"/>
<reference evidence="8 9" key="1">
    <citation type="journal article" date="2007" name="Nature">
        <title>Evolution of genes and genomes on the Drosophila phylogeny.</title>
        <authorList>
            <consortium name="Drosophila 12 Genomes Consortium"/>
            <person name="Clark A.G."/>
            <person name="Eisen M.B."/>
            <person name="Smith D.R."/>
            <person name="Bergman C.M."/>
            <person name="Oliver B."/>
            <person name="Markow T.A."/>
            <person name="Kaufman T.C."/>
            <person name="Kellis M."/>
            <person name="Gelbart W."/>
            <person name="Iyer V.N."/>
            <person name="Pollard D.A."/>
            <person name="Sackton T.B."/>
            <person name="Larracuente A.M."/>
            <person name="Singh N.D."/>
            <person name="Abad J.P."/>
            <person name="Abt D.N."/>
            <person name="Adryan B."/>
            <person name="Aguade M."/>
            <person name="Akashi H."/>
            <person name="Anderson W.W."/>
            <person name="Aquadro C.F."/>
            <person name="Ardell D.H."/>
            <person name="Arguello R."/>
            <person name="Artieri C.G."/>
            <person name="Barbash D.A."/>
            <person name="Barker D."/>
            <person name="Barsanti P."/>
            <person name="Batterham P."/>
            <person name="Batzoglou S."/>
            <person name="Begun D."/>
            <person name="Bhutkar A."/>
            <person name="Blanco E."/>
            <person name="Bosak S.A."/>
            <person name="Bradley R.K."/>
            <person name="Brand A.D."/>
            <person name="Brent M.R."/>
            <person name="Brooks A.N."/>
            <person name="Brown R.H."/>
            <person name="Butlin R.K."/>
            <person name="Caggese C."/>
            <person name="Calvi B.R."/>
            <person name="Bernardo de Carvalho A."/>
            <person name="Caspi A."/>
            <person name="Castrezana S."/>
            <person name="Celniker S.E."/>
            <person name="Chang J.L."/>
            <person name="Chapple C."/>
            <person name="Chatterji S."/>
            <person name="Chinwalla A."/>
            <person name="Civetta A."/>
            <person name="Clifton S.W."/>
            <person name="Comeron J.M."/>
            <person name="Costello J.C."/>
            <person name="Coyne J.A."/>
            <person name="Daub J."/>
            <person name="David R.G."/>
            <person name="Delcher A.L."/>
            <person name="Delehaunty K."/>
            <person name="Do C.B."/>
            <person name="Ebling H."/>
            <person name="Edwards K."/>
            <person name="Eickbush T."/>
            <person name="Evans J.D."/>
            <person name="Filipski A."/>
            <person name="Findeiss S."/>
            <person name="Freyhult E."/>
            <person name="Fulton L."/>
            <person name="Fulton R."/>
            <person name="Garcia A.C."/>
            <person name="Gardiner A."/>
            <person name="Garfield D.A."/>
            <person name="Garvin B.E."/>
            <person name="Gibson G."/>
            <person name="Gilbert D."/>
            <person name="Gnerre S."/>
            <person name="Godfrey J."/>
            <person name="Good R."/>
            <person name="Gotea V."/>
            <person name="Gravely B."/>
            <person name="Greenberg A.J."/>
            <person name="Griffiths-Jones S."/>
            <person name="Gross S."/>
            <person name="Guigo R."/>
            <person name="Gustafson E.A."/>
            <person name="Haerty W."/>
            <person name="Hahn M.W."/>
            <person name="Halligan D.L."/>
            <person name="Halpern A.L."/>
            <person name="Halter G.M."/>
            <person name="Han M.V."/>
            <person name="Heger A."/>
            <person name="Hillier L."/>
            <person name="Hinrichs A.S."/>
            <person name="Holmes I."/>
            <person name="Hoskins R.A."/>
            <person name="Hubisz M.J."/>
            <person name="Hultmark D."/>
            <person name="Huntley M.A."/>
            <person name="Jaffe D.B."/>
            <person name="Jagadeeshan S."/>
            <person name="Jeck W.R."/>
            <person name="Johnson J."/>
            <person name="Jones C.D."/>
            <person name="Jordan W.C."/>
            <person name="Karpen G.H."/>
            <person name="Kataoka E."/>
            <person name="Keightley P.D."/>
            <person name="Kheradpour P."/>
            <person name="Kirkness E.F."/>
            <person name="Koerich L.B."/>
            <person name="Kristiansen K."/>
            <person name="Kudrna D."/>
            <person name="Kulathinal R.J."/>
            <person name="Kumar S."/>
            <person name="Kwok R."/>
            <person name="Lander E."/>
            <person name="Langley C.H."/>
            <person name="Lapoint R."/>
            <person name="Lazzaro B.P."/>
            <person name="Lee S.J."/>
            <person name="Levesque L."/>
            <person name="Li R."/>
            <person name="Lin C.F."/>
            <person name="Lin M.F."/>
            <person name="Lindblad-Toh K."/>
            <person name="Llopart A."/>
            <person name="Long M."/>
            <person name="Low L."/>
            <person name="Lozovsky E."/>
            <person name="Lu J."/>
            <person name="Luo M."/>
            <person name="Machado C.A."/>
            <person name="Makalowski W."/>
            <person name="Marzo M."/>
            <person name="Matsuda M."/>
            <person name="Matzkin L."/>
            <person name="McAllister B."/>
            <person name="McBride C.S."/>
            <person name="McKernan B."/>
            <person name="McKernan K."/>
            <person name="Mendez-Lago M."/>
            <person name="Minx P."/>
            <person name="Mollenhauer M.U."/>
            <person name="Montooth K."/>
            <person name="Mount S.M."/>
            <person name="Mu X."/>
            <person name="Myers E."/>
            <person name="Negre B."/>
            <person name="Newfeld S."/>
            <person name="Nielsen R."/>
            <person name="Noor M.A."/>
            <person name="O'Grady P."/>
            <person name="Pachter L."/>
            <person name="Papaceit M."/>
            <person name="Parisi M.J."/>
            <person name="Parisi M."/>
            <person name="Parts L."/>
            <person name="Pedersen J.S."/>
            <person name="Pesole G."/>
            <person name="Phillippy A.M."/>
            <person name="Ponting C.P."/>
            <person name="Pop M."/>
            <person name="Porcelli D."/>
            <person name="Powell J.R."/>
            <person name="Prohaska S."/>
            <person name="Pruitt K."/>
            <person name="Puig M."/>
            <person name="Quesneville H."/>
            <person name="Ram K.R."/>
            <person name="Rand D."/>
            <person name="Rasmussen M.D."/>
            <person name="Reed L.K."/>
            <person name="Reenan R."/>
            <person name="Reily A."/>
            <person name="Remington K.A."/>
            <person name="Rieger T.T."/>
            <person name="Ritchie M.G."/>
            <person name="Robin C."/>
            <person name="Rogers Y.H."/>
            <person name="Rohde C."/>
            <person name="Rozas J."/>
            <person name="Rubenfield M.J."/>
            <person name="Ruiz A."/>
            <person name="Russo S."/>
            <person name="Salzberg S.L."/>
            <person name="Sanchez-Gracia A."/>
            <person name="Saranga D.J."/>
            <person name="Sato H."/>
            <person name="Schaeffer S.W."/>
            <person name="Schatz M.C."/>
            <person name="Schlenke T."/>
            <person name="Schwartz R."/>
            <person name="Segarra C."/>
            <person name="Singh R.S."/>
            <person name="Sirot L."/>
            <person name="Sirota M."/>
            <person name="Sisneros N.B."/>
            <person name="Smith C.D."/>
            <person name="Smith T.F."/>
            <person name="Spieth J."/>
            <person name="Stage D.E."/>
            <person name="Stark A."/>
            <person name="Stephan W."/>
            <person name="Strausberg R.L."/>
            <person name="Strempel S."/>
            <person name="Sturgill D."/>
            <person name="Sutton G."/>
            <person name="Sutton G.G."/>
            <person name="Tao W."/>
            <person name="Teichmann S."/>
            <person name="Tobari Y.N."/>
            <person name="Tomimura Y."/>
            <person name="Tsolas J.M."/>
            <person name="Valente V.L."/>
            <person name="Venter E."/>
            <person name="Venter J.C."/>
            <person name="Vicario S."/>
            <person name="Vieira F.G."/>
            <person name="Vilella A.J."/>
            <person name="Villasante A."/>
            <person name="Walenz B."/>
            <person name="Wang J."/>
            <person name="Wasserman M."/>
            <person name="Watts T."/>
            <person name="Wilson D."/>
            <person name="Wilson R.K."/>
            <person name="Wing R.A."/>
            <person name="Wolfner M.F."/>
            <person name="Wong A."/>
            <person name="Wong G.K."/>
            <person name="Wu C.I."/>
            <person name="Wu G."/>
            <person name="Yamamoto D."/>
            <person name="Yang H.P."/>
            <person name="Yang S.P."/>
            <person name="Yorke J.A."/>
            <person name="Yoshida K."/>
            <person name="Zdobnov E."/>
            <person name="Zhang P."/>
            <person name="Zhang Y."/>
            <person name="Zimin A.V."/>
            <person name="Baldwin J."/>
            <person name="Abdouelleil A."/>
            <person name="Abdulkadir J."/>
            <person name="Abebe A."/>
            <person name="Abera B."/>
            <person name="Abreu J."/>
            <person name="Acer S.C."/>
            <person name="Aftuck L."/>
            <person name="Alexander A."/>
            <person name="An P."/>
            <person name="Anderson E."/>
            <person name="Anderson S."/>
            <person name="Arachi H."/>
            <person name="Azer M."/>
            <person name="Bachantsang P."/>
            <person name="Barry A."/>
            <person name="Bayul T."/>
            <person name="Berlin A."/>
            <person name="Bessette D."/>
            <person name="Bloom T."/>
            <person name="Blye J."/>
            <person name="Boguslavskiy L."/>
            <person name="Bonnet C."/>
            <person name="Boukhgalter B."/>
            <person name="Bourzgui I."/>
            <person name="Brown A."/>
            <person name="Cahill P."/>
            <person name="Channer S."/>
            <person name="Cheshatsang Y."/>
            <person name="Chuda L."/>
            <person name="Citroen M."/>
            <person name="Collymore A."/>
            <person name="Cooke P."/>
            <person name="Costello M."/>
            <person name="D'Aco K."/>
            <person name="Daza R."/>
            <person name="De Haan G."/>
            <person name="DeGray S."/>
            <person name="DeMaso C."/>
            <person name="Dhargay N."/>
            <person name="Dooley K."/>
            <person name="Dooley E."/>
            <person name="Doricent M."/>
            <person name="Dorje P."/>
            <person name="Dorjee K."/>
            <person name="Dupes A."/>
            <person name="Elong R."/>
            <person name="Falk J."/>
            <person name="Farina A."/>
            <person name="Faro S."/>
            <person name="Ferguson D."/>
            <person name="Fisher S."/>
            <person name="Foley C.D."/>
            <person name="Franke A."/>
            <person name="Friedrich D."/>
            <person name="Gadbois L."/>
            <person name="Gearin G."/>
            <person name="Gearin C.R."/>
            <person name="Giannoukos G."/>
            <person name="Goode T."/>
            <person name="Graham J."/>
            <person name="Grandbois E."/>
            <person name="Grewal S."/>
            <person name="Gyaltsen K."/>
            <person name="Hafez N."/>
            <person name="Hagos B."/>
            <person name="Hall J."/>
            <person name="Henson C."/>
            <person name="Hollinger A."/>
            <person name="Honan T."/>
            <person name="Huard M.D."/>
            <person name="Hughes L."/>
            <person name="Hurhula B."/>
            <person name="Husby M.E."/>
            <person name="Kamat A."/>
            <person name="Kanga B."/>
            <person name="Kashin S."/>
            <person name="Khazanovich D."/>
            <person name="Kisner P."/>
            <person name="Lance K."/>
            <person name="Lara M."/>
            <person name="Lee W."/>
            <person name="Lennon N."/>
            <person name="Letendre F."/>
            <person name="LeVine R."/>
            <person name="Lipovsky A."/>
            <person name="Liu X."/>
            <person name="Liu J."/>
            <person name="Liu S."/>
            <person name="Lokyitsang T."/>
            <person name="Lokyitsang Y."/>
            <person name="Lubonja R."/>
            <person name="Lui A."/>
            <person name="MacDonald P."/>
            <person name="Magnisalis V."/>
            <person name="Maru K."/>
            <person name="Matthews C."/>
            <person name="McCusker W."/>
            <person name="McDonough S."/>
            <person name="Mehta T."/>
            <person name="Meldrim J."/>
            <person name="Meneus L."/>
            <person name="Mihai O."/>
            <person name="Mihalev A."/>
            <person name="Mihova T."/>
            <person name="Mittelman R."/>
            <person name="Mlenga V."/>
            <person name="Montmayeur A."/>
            <person name="Mulrain L."/>
            <person name="Navidi A."/>
            <person name="Naylor J."/>
            <person name="Negash T."/>
            <person name="Nguyen T."/>
            <person name="Nguyen N."/>
            <person name="Nicol R."/>
            <person name="Norbu C."/>
            <person name="Norbu N."/>
            <person name="Novod N."/>
            <person name="O'Neill B."/>
            <person name="Osman S."/>
            <person name="Markiewicz E."/>
            <person name="Oyono O.L."/>
            <person name="Patti C."/>
            <person name="Phunkhang P."/>
            <person name="Pierre F."/>
            <person name="Priest M."/>
            <person name="Raghuraman S."/>
            <person name="Rege F."/>
            <person name="Reyes R."/>
            <person name="Rise C."/>
            <person name="Rogov P."/>
            <person name="Ross K."/>
            <person name="Ryan E."/>
            <person name="Settipalli S."/>
            <person name="Shea T."/>
            <person name="Sherpa N."/>
            <person name="Shi L."/>
            <person name="Shih D."/>
            <person name="Sparrow T."/>
            <person name="Spaulding J."/>
            <person name="Stalker J."/>
            <person name="Stange-Thomann N."/>
            <person name="Stavropoulos S."/>
            <person name="Stone C."/>
            <person name="Strader C."/>
            <person name="Tesfaye S."/>
            <person name="Thomson T."/>
            <person name="Thoulutsang Y."/>
            <person name="Thoulutsang D."/>
            <person name="Topham K."/>
            <person name="Topping I."/>
            <person name="Tsamla T."/>
            <person name="Vassiliev H."/>
            <person name="Vo A."/>
            <person name="Wangchuk T."/>
            <person name="Wangdi T."/>
            <person name="Weiand M."/>
            <person name="Wilkinson J."/>
            <person name="Wilson A."/>
            <person name="Yadav S."/>
            <person name="Young G."/>
            <person name="Yu Q."/>
            <person name="Zembek L."/>
            <person name="Zhong D."/>
            <person name="Zimmer A."/>
            <person name="Zwirko Z."/>
            <person name="Jaffe D.B."/>
            <person name="Alvarez P."/>
            <person name="Brockman W."/>
            <person name="Butler J."/>
            <person name="Chin C."/>
            <person name="Gnerre S."/>
            <person name="Grabherr M."/>
            <person name="Kleber M."/>
            <person name="Mauceli E."/>
            <person name="MacCallum I."/>
        </authorList>
    </citation>
    <scope>NUCLEOTIDE SEQUENCE [LARGE SCALE GENOMIC DNA]</scope>
    <source>
        <strain evidence="9">Tucson 15287-2541.00</strain>
    </source>
</reference>
<evidence type="ECO:0000313" key="9">
    <source>
        <dbReference type="Proteomes" id="UP000001070"/>
    </source>
</evidence>
<dbReference type="AlphaFoldDB" id="B4J115"/>
<evidence type="ECO:0000313" key="8">
    <source>
        <dbReference type="EMBL" id="EDV96870.1"/>
    </source>
</evidence>
<dbReference type="EMBL" id="CH916366">
    <property type="protein sequence ID" value="EDV96870.1"/>
    <property type="molecule type" value="Genomic_DNA"/>
</dbReference>
<dbReference type="GO" id="GO:0006417">
    <property type="term" value="P:regulation of translation"/>
    <property type="evidence" value="ECO:0007669"/>
    <property type="project" value="UniProtKB-KW"/>
</dbReference>
<dbReference type="PANTHER" id="PTHR11960">
    <property type="entry name" value="EUKARYOTIC TRANSLATION INITIATION FACTOR 4E RELATED"/>
    <property type="match status" value="1"/>
</dbReference>
<dbReference type="eggNOG" id="KOG1670">
    <property type="taxonomic scope" value="Eukaryota"/>
</dbReference>
<dbReference type="SMR" id="B4J115"/>
<accession>B4J115</accession>
<keyword evidence="3" id="KW-0810">Translation regulation</keyword>
<dbReference type="KEGG" id="dgr:6558273"/>
<evidence type="ECO:0000256" key="4">
    <source>
        <dbReference type="ARBA" id="ARBA00022884"/>
    </source>
</evidence>
<dbReference type="PhylomeDB" id="B4J115"/>
<dbReference type="InterPro" id="IPR023398">
    <property type="entry name" value="TIF_eIF4e-like"/>
</dbReference>
<dbReference type="PROSITE" id="PS00813">
    <property type="entry name" value="IF4E"/>
    <property type="match status" value="1"/>
</dbReference>
<dbReference type="OrthoDB" id="590761at2759"/>
<protein>
    <recommendedName>
        <fullName evidence="6">eIF-4F 25 kDa subunit</fullName>
    </recommendedName>
</protein>
<keyword evidence="5 7" id="KW-0648">Protein biosynthesis</keyword>
<name>B4J115_DROGR</name>
<dbReference type="GO" id="GO:0016281">
    <property type="term" value="C:eukaryotic translation initiation factor 4F complex"/>
    <property type="evidence" value="ECO:0007669"/>
    <property type="project" value="TreeGrafter"/>
</dbReference>
<dbReference type="HOGENOM" id="CLU_043552_1_0_1"/>
<gene>
    <name evidence="8" type="primary">Dgri\GH14978</name>
    <name evidence="8" type="ORF">Dgri_GH14978</name>
</gene>
<dbReference type="InParanoid" id="B4J115"/>
<dbReference type="FunCoup" id="B4J115">
    <property type="interactions" value="1030"/>
</dbReference>
<dbReference type="Gene3D" id="3.30.760.10">
    <property type="entry name" value="RNA Cap, Translation Initiation Factor Eif4e"/>
    <property type="match status" value="1"/>
</dbReference>
<dbReference type="STRING" id="7222.B4J115"/>
<keyword evidence="9" id="KW-1185">Reference proteome</keyword>
<dbReference type="InterPro" id="IPR001040">
    <property type="entry name" value="TIF_eIF_4E"/>
</dbReference>
<evidence type="ECO:0000256" key="1">
    <source>
        <dbReference type="ARBA" id="ARBA00009860"/>
    </source>
</evidence>
<evidence type="ECO:0000256" key="7">
    <source>
        <dbReference type="RuleBase" id="RU004374"/>
    </source>
</evidence>
<keyword evidence="2 7" id="KW-0396">Initiation factor</keyword>
<dbReference type="InterPro" id="IPR019770">
    <property type="entry name" value="TIF_eIF_4E_CS"/>
</dbReference>
<dbReference type="GO" id="GO:0003743">
    <property type="term" value="F:translation initiation factor activity"/>
    <property type="evidence" value="ECO:0007669"/>
    <property type="project" value="UniProtKB-KW"/>
</dbReference>
<dbReference type="PANTHER" id="PTHR11960:SF8">
    <property type="entry name" value="EUKARYOTIC TRANSLATION INITIATION FACTOR 4E1-RELATED"/>
    <property type="match status" value="1"/>
</dbReference>
<dbReference type="GO" id="GO:0000340">
    <property type="term" value="F:RNA 7-methylguanosine cap binding"/>
    <property type="evidence" value="ECO:0007669"/>
    <property type="project" value="UniProtKB-ARBA"/>
</dbReference>
<dbReference type="Proteomes" id="UP000001070">
    <property type="component" value="Unassembled WGS sequence"/>
</dbReference>